<name>A0A6L6U6R4_9FLAO</name>
<dbReference type="AlphaFoldDB" id="A0A6L6U6R4"/>
<dbReference type="InterPro" id="IPR013783">
    <property type="entry name" value="Ig-like_fold"/>
</dbReference>
<reference evidence="4 5" key="1">
    <citation type="submission" date="2019-12" db="EMBL/GenBank/DDBJ databases">
        <authorList>
            <person name="Li J."/>
        </authorList>
    </citation>
    <scope>NUCLEOTIDE SEQUENCE [LARGE SCALE GENOMIC DNA]</scope>
    <source>
        <strain evidence="4 5">HL2-2</strain>
    </source>
</reference>
<dbReference type="Gene3D" id="2.60.40.10">
    <property type="entry name" value="Immunoglobulins"/>
    <property type="match status" value="1"/>
</dbReference>
<dbReference type="InterPro" id="IPR013320">
    <property type="entry name" value="ConA-like_dom_sf"/>
</dbReference>
<dbReference type="GO" id="GO:0004553">
    <property type="term" value="F:hydrolase activity, hydrolyzing O-glycosyl compounds"/>
    <property type="evidence" value="ECO:0007669"/>
    <property type="project" value="UniProtKB-ARBA"/>
</dbReference>
<dbReference type="Pfam" id="PF11551">
    <property type="entry name" value="Omp28"/>
    <property type="match status" value="1"/>
</dbReference>
<dbReference type="Gene3D" id="2.60.120.200">
    <property type="match status" value="1"/>
</dbReference>
<evidence type="ECO:0000313" key="4">
    <source>
        <dbReference type="EMBL" id="MUU77913.1"/>
    </source>
</evidence>
<sequence length="639" mass="68722">MIKKITLSLLLCLTLSQLATAQTIFTEGFEGASFPPTGWTSFMGTNGVGTANDWIQVTYPNTGTYAAANIYENVAVGIAEDWLVTSQIDLTSATNAELRFYSTETYTSTNYGSTYEVKVSTTSQTTHADFTTVASYTEANIGSGWTLQSVDLSAYDGMMVYIAFVHYNDDGDNWVIDDIEVRSPLNLDAELENVSLNRYALISTDNLLSFDVFNNGISTITSLDVSWSDGTNTYSENFTVNIAPGATETVNHTTPVNYSTVEEKNISVTINNVNSSMDGDSSNNSLNTDFNTVSQSGIKAVFIEEATGTWCGWCPRGAVGLDYMTSTYPNTVVGVAVHNADPMVLTEYDAGIGNYISGYPSGAVDRKYGDVNPSQANLQAIYDALNTEIVPVDLSIGATQNGNDLIISAQSNFYSNFSNANFRLGVIITEDGVTGTGDGTNTNNQDYDQVNYYAGGANGVMGGYENLGDPVPATQMVYNHVGIALLGGFYGQENSVPSIINNGDSASYNFNYTIPTTSTESNIHIVAVLLDATDGSVVGAKQATIAEALSVEEVSGIDSIKIHPNPAKDRINISFQESNGDYNVTVTDMLGRTVINTNYEGLFGIQNIELPISNLNAGHYVMHINDGNRSYSSKFIVNK</sequence>
<dbReference type="Pfam" id="PF18962">
    <property type="entry name" value="Por_Secre_tail"/>
    <property type="match status" value="1"/>
</dbReference>
<feature type="signal peptide" evidence="2">
    <location>
        <begin position="1"/>
        <end position="21"/>
    </location>
</feature>
<dbReference type="Gene3D" id="2.60.40.3080">
    <property type="match status" value="1"/>
</dbReference>
<dbReference type="SUPFAM" id="SSF49899">
    <property type="entry name" value="Concanavalin A-like lectins/glucanases"/>
    <property type="match status" value="1"/>
</dbReference>
<dbReference type="NCBIfam" id="NF038128">
    <property type="entry name" value="choice_anch_J"/>
    <property type="match status" value="1"/>
</dbReference>
<organism evidence="4 5">
    <name type="scientific">Winogradskyella endarachnes</name>
    <dbReference type="NCBI Taxonomy" id="2681965"/>
    <lineage>
        <taxon>Bacteria</taxon>
        <taxon>Pseudomonadati</taxon>
        <taxon>Bacteroidota</taxon>
        <taxon>Flavobacteriia</taxon>
        <taxon>Flavobacteriales</taxon>
        <taxon>Flavobacteriaceae</taxon>
        <taxon>Winogradskyella</taxon>
    </lineage>
</organism>
<keyword evidence="5" id="KW-1185">Reference proteome</keyword>
<dbReference type="GO" id="GO:0005975">
    <property type="term" value="P:carbohydrate metabolic process"/>
    <property type="evidence" value="ECO:0007669"/>
    <property type="project" value="UniProtKB-ARBA"/>
</dbReference>
<feature type="domain" description="Secretion system C-terminal sorting" evidence="3">
    <location>
        <begin position="562"/>
        <end position="637"/>
    </location>
</feature>
<evidence type="ECO:0000256" key="1">
    <source>
        <dbReference type="ARBA" id="ARBA00022729"/>
    </source>
</evidence>
<dbReference type="EMBL" id="WOWS01000002">
    <property type="protein sequence ID" value="MUU77913.1"/>
    <property type="molecule type" value="Genomic_DNA"/>
</dbReference>
<evidence type="ECO:0000313" key="5">
    <source>
        <dbReference type="Proteomes" id="UP000478208"/>
    </source>
</evidence>
<accession>A0A6L6U6R4</accession>
<dbReference type="NCBIfam" id="TIGR04183">
    <property type="entry name" value="Por_Secre_tail"/>
    <property type="match status" value="1"/>
</dbReference>
<dbReference type="Proteomes" id="UP000478208">
    <property type="component" value="Unassembled WGS sequence"/>
</dbReference>
<keyword evidence="1 2" id="KW-0732">Signal</keyword>
<feature type="chain" id="PRO_5026951773" evidence="2">
    <location>
        <begin position="22"/>
        <end position="639"/>
    </location>
</feature>
<comment type="caution">
    <text evidence="4">The sequence shown here is derived from an EMBL/GenBank/DDBJ whole genome shotgun (WGS) entry which is preliminary data.</text>
</comment>
<gene>
    <name evidence="4" type="ORF">GN138_05615</name>
</gene>
<dbReference type="InterPro" id="IPR021615">
    <property type="entry name" value="Omp28"/>
</dbReference>
<dbReference type="RefSeq" id="WP_157362817.1">
    <property type="nucleotide sequence ID" value="NZ_WOWS01000002.1"/>
</dbReference>
<proteinExistence type="predicted"/>
<protein>
    <submittedName>
        <fullName evidence="4">Omp28-related outer membrane protein</fullName>
    </submittedName>
</protein>
<evidence type="ECO:0000256" key="2">
    <source>
        <dbReference type="SAM" id="SignalP"/>
    </source>
</evidence>
<evidence type="ECO:0000259" key="3">
    <source>
        <dbReference type="Pfam" id="PF18962"/>
    </source>
</evidence>
<dbReference type="InterPro" id="IPR026444">
    <property type="entry name" value="Secre_tail"/>
</dbReference>